<dbReference type="Gene3D" id="3.40.50.620">
    <property type="entry name" value="HUPs"/>
    <property type="match status" value="1"/>
</dbReference>
<dbReference type="InterPro" id="IPR014729">
    <property type="entry name" value="Rossmann-like_a/b/a_fold"/>
</dbReference>
<comment type="cofactor">
    <cofactor evidence="16">
        <name>Zn(2+)</name>
        <dbReference type="ChEBI" id="CHEBI:29105"/>
    </cofactor>
    <text evidence="16">Binds 1 zinc ion per subunit.</text>
</comment>
<feature type="short sequence motif" description="'HIGH' region" evidence="16">
    <location>
        <begin position="16"/>
        <end position="26"/>
    </location>
</feature>
<dbReference type="GO" id="GO:0046872">
    <property type="term" value="F:metal ion binding"/>
    <property type="evidence" value="ECO:0007669"/>
    <property type="project" value="UniProtKB-KW"/>
</dbReference>
<dbReference type="GO" id="GO:0000049">
    <property type="term" value="F:tRNA binding"/>
    <property type="evidence" value="ECO:0007669"/>
    <property type="project" value="UniProtKB-UniRule"/>
</dbReference>
<evidence type="ECO:0000256" key="2">
    <source>
        <dbReference type="ARBA" id="ARBA00004496"/>
    </source>
</evidence>
<feature type="binding site" evidence="16">
    <location>
        <position position="160"/>
    </location>
    <ligand>
        <name>Zn(2+)</name>
        <dbReference type="ChEBI" id="CHEBI:29105"/>
    </ligand>
</feature>
<sequence length="699" mass="78111">MTSLKPRQLFVTTALPYANGAFHIGHIMEYIQADIWVRFQRMRGHQVHFVGADDAHGAPIMIAAEKVNKTPQQFVAEIAAGRKQYLDGFHIAFDHWHSTDAPENHELAQDIYRALRREGLIAIRNIEQFFDPVKSMFLPDRYIKGECPRCAAKDQYGDSCEVCGAVYAPTELKNPYSTLTGATPVMKSSEHHFFQLSSPRCLEFLQQWTQASGRLQPEVLNKIKEWFAADEEGHVGLSDWDISRDAPYFGIEIPDAPGKYFYVWLDAPVGYLASLKAWFDQGGPKARYGETRSFEQFMADPAVEQYHFIGKDITYFHTLFWPAMLHFSGRKVPDNIFVHGFITVSGEKMSKSRGTGISPLKYLDIGMNAEWLRYYIAAKLNAKVEDVDFNPEDFVARVNSDLVGKYVNIASRAAGFIAKRFDGHLSADLGVEGRALLDGLRAAREDIERLYEEREFGKAVREVMALADRVNAYVDQHKPWELAKNPELAAALHDVCSTCIEAFRLLTIYLKPVLPAVAAQVEKFLQVEPLTFADAARALGAHRIGAYQHLMQRVDPKLLDALFEPPAAAPAPAEEAPELPGGEEIAPTIGIDDFAKIDLRIARIVEARKVEGSNKLLQLTLDVGEGRTRNVFSGIQSAYTPEQLVGKLTVMVANLAPRKMKFGLSEGMVLAASHADEKAQPGIHILEPWPGAQPGMRVR</sequence>
<keyword evidence="19" id="KW-1185">Reference proteome</keyword>
<dbReference type="InterPro" id="IPR001412">
    <property type="entry name" value="aa-tRNA-synth_I_CS"/>
</dbReference>
<dbReference type="PRINTS" id="PR01041">
    <property type="entry name" value="TRNASYNTHMET"/>
</dbReference>
<protein>
    <recommendedName>
        <fullName evidence="16">Methionine--tRNA ligase</fullName>
        <ecNumber evidence="16">6.1.1.10</ecNumber>
    </recommendedName>
    <alternativeName>
        <fullName evidence="16">Methionyl-tRNA synthetase</fullName>
        <shortName evidence="16">MetRS</shortName>
    </alternativeName>
</protein>
<dbReference type="HAMAP" id="MF_00098">
    <property type="entry name" value="Met_tRNA_synth_type1"/>
    <property type="match status" value="1"/>
</dbReference>
<dbReference type="Pfam" id="PF09334">
    <property type="entry name" value="tRNA-synt_1g"/>
    <property type="match status" value="1"/>
</dbReference>
<dbReference type="CDD" id="cd00814">
    <property type="entry name" value="MetRS_core"/>
    <property type="match status" value="1"/>
</dbReference>
<dbReference type="Gene3D" id="2.20.28.20">
    <property type="entry name" value="Methionyl-tRNA synthetase, Zn-domain"/>
    <property type="match status" value="1"/>
</dbReference>
<feature type="binding site" evidence="16">
    <location>
        <position position="147"/>
    </location>
    <ligand>
        <name>Zn(2+)</name>
        <dbReference type="ChEBI" id="CHEBI:29105"/>
    </ligand>
</feature>
<comment type="subunit">
    <text evidence="4 16">Homodimer.</text>
</comment>
<keyword evidence="11 16" id="KW-0067">ATP-binding</keyword>
<keyword evidence="10 16" id="KW-0862">Zinc</keyword>
<evidence type="ECO:0000256" key="12">
    <source>
        <dbReference type="ARBA" id="ARBA00022884"/>
    </source>
</evidence>
<dbReference type="EC" id="6.1.1.10" evidence="16"/>
<comment type="similarity">
    <text evidence="3 16">Belongs to the class-I aminoacyl-tRNA synthetase family. MetG type 1 subfamily.</text>
</comment>
<dbReference type="InterPro" id="IPR029038">
    <property type="entry name" value="MetRS_Zn"/>
</dbReference>
<dbReference type="NCBIfam" id="TIGR00398">
    <property type="entry name" value="metG"/>
    <property type="match status" value="1"/>
</dbReference>
<dbReference type="InterPro" id="IPR015413">
    <property type="entry name" value="Methionyl/Leucyl_tRNA_Synth"/>
</dbReference>
<evidence type="ECO:0000313" key="19">
    <source>
        <dbReference type="Proteomes" id="UP000574067"/>
    </source>
</evidence>
<dbReference type="SUPFAM" id="SSF47323">
    <property type="entry name" value="Anticodon-binding domain of a subclass of class I aminoacyl-tRNA synthetases"/>
    <property type="match status" value="1"/>
</dbReference>
<evidence type="ECO:0000256" key="13">
    <source>
        <dbReference type="ARBA" id="ARBA00022917"/>
    </source>
</evidence>
<dbReference type="FunFam" id="2.20.28.20:FF:000001">
    <property type="entry name" value="Methionine--tRNA ligase"/>
    <property type="match status" value="1"/>
</dbReference>
<dbReference type="CDD" id="cd07957">
    <property type="entry name" value="Anticodon_Ia_Met"/>
    <property type="match status" value="1"/>
</dbReference>
<dbReference type="FunFam" id="2.40.50.140:FF:000042">
    <property type="entry name" value="Methionine--tRNA ligase"/>
    <property type="match status" value="1"/>
</dbReference>
<evidence type="ECO:0000256" key="9">
    <source>
        <dbReference type="ARBA" id="ARBA00022741"/>
    </source>
</evidence>
<dbReference type="EMBL" id="JABBFW010000002">
    <property type="protein sequence ID" value="NML14013.1"/>
    <property type="molecule type" value="Genomic_DNA"/>
</dbReference>
<evidence type="ECO:0000256" key="5">
    <source>
        <dbReference type="ARBA" id="ARBA00022490"/>
    </source>
</evidence>
<organism evidence="18 19">
    <name type="scientific">Azohydromonas caseinilytica</name>
    <dbReference type="NCBI Taxonomy" id="2728836"/>
    <lineage>
        <taxon>Bacteria</taxon>
        <taxon>Pseudomonadati</taxon>
        <taxon>Pseudomonadota</taxon>
        <taxon>Betaproteobacteria</taxon>
        <taxon>Burkholderiales</taxon>
        <taxon>Sphaerotilaceae</taxon>
        <taxon>Azohydromonas</taxon>
    </lineage>
</organism>
<dbReference type="AlphaFoldDB" id="A0A848F6N5"/>
<reference evidence="18 19" key="1">
    <citation type="submission" date="2020-04" db="EMBL/GenBank/DDBJ databases">
        <title>Azohydromonas sp. isolated from soil.</title>
        <authorList>
            <person name="Dahal R.H."/>
        </authorList>
    </citation>
    <scope>NUCLEOTIDE SEQUENCE [LARGE SCALE GENOMIC DNA]</scope>
    <source>
        <strain evidence="18 19">G-1-1-14</strain>
    </source>
</reference>
<feature type="binding site" evidence="16">
    <location>
        <position position="150"/>
    </location>
    <ligand>
        <name>Zn(2+)</name>
        <dbReference type="ChEBI" id="CHEBI:29105"/>
    </ligand>
</feature>
<dbReference type="RefSeq" id="WP_169158937.1">
    <property type="nucleotide sequence ID" value="NZ_JABBFW010000002.1"/>
</dbReference>
<dbReference type="GO" id="GO:0005524">
    <property type="term" value="F:ATP binding"/>
    <property type="evidence" value="ECO:0007669"/>
    <property type="project" value="UniProtKB-UniRule"/>
</dbReference>
<dbReference type="PANTHER" id="PTHR45765:SF1">
    <property type="entry name" value="METHIONINE--TRNA LIGASE, CYTOPLASMIC"/>
    <property type="match status" value="1"/>
</dbReference>
<evidence type="ECO:0000259" key="17">
    <source>
        <dbReference type="PROSITE" id="PS50886"/>
    </source>
</evidence>
<dbReference type="Gene3D" id="1.10.730.10">
    <property type="entry name" value="Isoleucyl-tRNA Synthetase, Domain 1"/>
    <property type="match status" value="1"/>
</dbReference>
<dbReference type="PROSITE" id="PS00178">
    <property type="entry name" value="AA_TRNA_LIGASE_I"/>
    <property type="match status" value="1"/>
</dbReference>
<keyword evidence="7 16" id="KW-0436">Ligase</keyword>
<keyword evidence="6 16" id="KW-0820">tRNA-binding</keyword>
<dbReference type="InterPro" id="IPR023458">
    <property type="entry name" value="Met-tRNA_ligase_1"/>
</dbReference>
<evidence type="ECO:0000256" key="1">
    <source>
        <dbReference type="ARBA" id="ARBA00003314"/>
    </source>
</evidence>
<keyword evidence="9 16" id="KW-0547">Nucleotide-binding</keyword>
<keyword evidence="12 16" id="KW-0694">RNA-binding</keyword>
<feature type="domain" description="TRNA-binding" evidence="17">
    <location>
        <begin position="593"/>
        <end position="699"/>
    </location>
</feature>
<comment type="caution">
    <text evidence="18">The sequence shown here is derived from an EMBL/GenBank/DDBJ whole genome shotgun (WGS) entry which is preliminary data.</text>
</comment>
<evidence type="ECO:0000256" key="10">
    <source>
        <dbReference type="ARBA" id="ARBA00022833"/>
    </source>
</evidence>
<evidence type="ECO:0000256" key="7">
    <source>
        <dbReference type="ARBA" id="ARBA00022598"/>
    </source>
</evidence>
<comment type="subcellular location">
    <subcellularLocation>
        <location evidence="2 16">Cytoplasm</location>
    </subcellularLocation>
</comment>
<proteinExistence type="inferred from homology"/>
<evidence type="ECO:0000256" key="6">
    <source>
        <dbReference type="ARBA" id="ARBA00022555"/>
    </source>
</evidence>
<feature type="binding site" evidence="16">
    <location>
        <position position="163"/>
    </location>
    <ligand>
        <name>Zn(2+)</name>
        <dbReference type="ChEBI" id="CHEBI:29105"/>
    </ligand>
</feature>
<comment type="function">
    <text evidence="1 16">Is required not only for elongation of protein synthesis but also for the initiation of all mRNA translation through initiator tRNA(fMet) aminoacylation.</text>
</comment>
<dbReference type="NCBIfam" id="TIGR00399">
    <property type="entry name" value="metG_C_term"/>
    <property type="match status" value="1"/>
</dbReference>
<dbReference type="SUPFAM" id="SSF57770">
    <property type="entry name" value="Methionyl-tRNA synthetase (MetRS), Zn-domain"/>
    <property type="match status" value="1"/>
</dbReference>
<dbReference type="Pfam" id="PF19303">
    <property type="entry name" value="Anticodon_3"/>
    <property type="match status" value="1"/>
</dbReference>
<gene>
    <name evidence="16 18" type="primary">metG</name>
    <name evidence="18" type="ORF">HHL10_03330</name>
</gene>
<evidence type="ECO:0000256" key="15">
    <source>
        <dbReference type="ARBA" id="ARBA00047364"/>
    </source>
</evidence>
<dbReference type="GO" id="GO:0006431">
    <property type="term" value="P:methionyl-tRNA aminoacylation"/>
    <property type="evidence" value="ECO:0007669"/>
    <property type="project" value="UniProtKB-UniRule"/>
</dbReference>
<feature type="binding site" evidence="16">
    <location>
        <position position="351"/>
    </location>
    <ligand>
        <name>ATP</name>
        <dbReference type="ChEBI" id="CHEBI:30616"/>
    </ligand>
</feature>
<dbReference type="PROSITE" id="PS50886">
    <property type="entry name" value="TRBD"/>
    <property type="match status" value="1"/>
</dbReference>
<dbReference type="InterPro" id="IPR033911">
    <property type="entry name" value="MetRS_core"/>
</dbReference>
<comment type="catalytic activity">
    <reaction evidence="15 16">
        <text>tRNA(Met) + L-methionine + ATP = L-methionyl-tRNA(Met) + AMP + diphosphate</text>
        <dbReference type="Rhea" id="RHEA:13481"/>
        <dbReference type="Rhea" id="RHEA-COMP:9667"/>
        <dbReference type="Rhea" id="RHEA-COMP:9698"/>
        <dbReference type="ChEBI" id="CHEBI:30616"/>
        <dbReference type="ChEBI" id="CHEBI:33019"/>
        <dbReference type="ChEBI" id="CHEBI:57844"/>
        <dbReference type="ChEBI" id="CHEBI:78442"/>
        <dbReference type="ChEBI" id="CHEBI:78530"/>
        <dbReference type="ChEBI" id="CHEBI:456215"/>
        <dbReference type="EC" id="6.1.1.10"/>
    </reaction>
</comment>
<evidence type="ECO:0000256" key="16">
    <source>
        <dbReference type="HAMAP-Rule" id="MF_00098"/>
    </source>
</evidence>
<feature type="short sequence motif" description="'KMSKS' region" evidence="16">
    <location>
        <begin position="348"/>
        <end position="352"/>
    </location>
</feature>
<dbReference type="InterPro" id="IPR009080">
    <property type="entry name" value="tRNAsynth_Ia_anticodon-bd"/>
</dbReference>
<dbReference type="CDD" id="cd02800">
    <property type="entry name" value="tRNA_bind_EcMetRS_like"/>
    <property type="match status" value="1"/>
</dbReference>
<evidence type="ECO:0000256" key="14">
    <source>
        <dbReference type="ARBA" id="ARBA00023146"/>
    </source>
</evidence>
<dbReference type="InterPro" id="IPR002547">
    <property type="entry name" value="tRNA-bd_dom"/>
</dbReference>
<dbReference type="Proteomes" id="UP000574067">
    <property type="component" value="Unassembled WGS sequence"/>
</dbReference>
<dbReference type="Gene3D" id="2.40.50.140">
    <property type="entry name" value="Nucleic acid-binding proteins"/>
    <property type="match status" value="1"/>
</dbReference>
<dbReference type="Pfam" id="PF01588">
    <property type="entry name" value="tRNA_bind"/>
    <property type="match status" value="1"/>
</dbReference>
<keyword evidence="14 16" id="KW-0030">Aminoacyl-tRNA synthetase</keyword>
<keyword evidence="13 16" id="KW-0648">Protein biosynthesis</keyword>
<name>A0A848F6N5_9BURK</name>
<evidence type="ECO:0000313" key="18">
    <source>
        <dbReference type="EMBL" id="NML14013.1"/>
    </source>
</evidence>
<keyword evidence="8 16" id="KW-0479">Metal-binding</keyword>
<dbReference type="NCBIfam" id="NF001100">
    <property type="entry name" value="PRK00133.1"/>
    <property type="match status" value="1"/>
</dbReference>
<dbReference type="GO" id="GO:0004825">
    <property type="term" value="F:methionine-tRNA ligase activity"/>
    <property type="evidence" value="ECO:0007669"/>
    <property type="project" value="UniProtKB-UniRule"/>
</dbReference>
<evidence type="ECO:0000256" key="3">
    <source>
        <dbReference type="ARBA" id="ARBA00008258"/>
    </source>
</evidence>
<accession>A0A848F6N5</accession>
<dbReference type="SUPFAM" id="SSF52374">
    <property type="entry name" value="Nucleotidylyl transferase"/>
    <property type="match status" value="1"/>
</dbReference>
<evidence type="ECO:0000256" key="11">
    <source>
        <dbReference type="ARBA" id="ARBA00022840"/>
    </source>
</evidence>
<dbReference type="PANTHER" id="PTHR45765">
    <property type="entry name" value="METHIONINE--TRNA LIGASE"/>
    <property type="match status" value="1"/>
</dbReference>
<dbReference type="GO" id="GO:0005829">
    <property type="term" value="C:cytosol"/>
    <property type="evidence" value="ECO:0007669"/>
    <property type="project" value="TreeGrafter"/>
</dbReference>
<evidence type="ECO:0000256" key="8">
    <source>
        <dbReference type="ARBA" id="ARBA00022723"/>
    </source>
</evidence>
<dbReference type="SUPFAM" id="SSF50249">
    <property type="entry name" value="Nucleic acid-binding proteins"/>
    <property type="match status" value="1"/>
</dbReference>
<dbReference type="InterPro" id="IPR012340">
    <property type="entry name" value="NA-bd_OB-fold"/>
</dbReference>
<evidence type="ECO:0000256" key="4">
    <source>
        <dbReference type="ARBA" id="ARBA00011738"/>
    </source>
</evidence>
<dbReference type="InterPro" id="IPR004495">
    <property type="entry name" value="Met-tRNA-synth_bsu_C"/>
</dbReference>
<dbReference type="InterPro" id="IPR014758">
    <property type="entry name" value="Met-tRNA_synth"/>
</dbReference>
<dbReference type="InterPro" id="IPR041872">
    <property type="entry name" value="Anticodon_Met"/>
</dbReference>
<keyword evidence="5 16" id="KW-0963">Cytoplasm</keyword>